<protein>
    <submittedName>
        <fullName evidence="2">Nuclear transport factor 2 family protein</fullName>
    </submittedName>
</protein>
<accession>A0A544Y5P1</accession>
<dbReference type="RefSeq" id="WP_142624859.1">
    <property type="nucleotide sequence ID" value="NZ_VIRM01000072.1"/>
</dbReference>
<sequence>MTEINVLLDALIDAISSQDEERLLRCYSPGAVFVTPAGVMEGHEQVGWYFRQLFTAYPDTHNETTARAVLGDTIVTEWTFEGTHTGVLLLPGGTEIMGSGRRVVLPAAAAYTMGDDGVFASGRIYYDQMAFYRQTGCHLRLRRTA</sequence>
<organism evidence="2 3">
    <name type="scientific">Microbispora hainanensis</name>
    <dbReference type="NCBI Taxonomy" id="568844"/>
    <lineage>
        <taxon>Bacteria</taxon>
        <taxon>Bacillati</taxon>
        <taxon>Actinomycetota</taxon>
        <taxon>Actinomycetes</taxon>
        <taxon>Streptosporangiales</taxon>
        <taxon>Streptosporangiaceae</taxon>
        <taxon>Microbispora</taxon>
    </lineage>
</organism>
<dbReference type="InterPro" id="IPR032710">
    <property type="entry name" value="NTF2-like_dom_sf"/>
</dbReference>
<gene>
    <name evidence="2" type="ORF">FLX08_36655</name>
</gene>
<reference evidence="2 3" key="1">
    <citation type="submission" date="2019-07" db="EMBL/GenBank/DDBJ databases">
        <title>Microbispora hainanensis DSM 45428.</title>
        <authorList>
            <person name="Thawai C."/>
        </authorList>
    </citation>
    <scope>NUCLEOTIDE SEQUENCE [LARGE SCALE GENOMIC DNA]</scope>
    <source>
        <strain evidence="2 3">DSM 45428</strain>
    </source>
</reference>
<dbReference type="InterPro" id="IPR037401">
    <property type="entry name" value="SnoaL-like"/>
</dbReference>
<dbReference type="Gene3D" id="3.10.450.50">
    <property type="match status" value="1"/>
</dbReference>
<dbReference type="AlphaFoldDB" id="A0A544Y5P1"/>
<evidence type="ECO:0000259" key="1">
    <source>
        <dbReference type="Pfam" id="PF12680"/>
    </source>
</evidence>
<dbReference type="SUPFAM" id="SSF54427">
    <property type="entry name" value="NTF2-like"/>
    <property type="match status" value="1"/>
</dbReference>
<dbReference type="EMBL" id="VIRM01000072">
    <property type="protein sequence ID" value="TQS12053.1"/>
    <property type="molecule type" value="Genomic_DNA"/>
</dbReference>
<comment type="caution">
    <text evidence="2">The sequence shown here is derived from an EMBL/GenBank/DDBJ whole genome shotgun (WGS) entry which is preliminary data.</text>
</comment>
<dbReference type="Pfam" id="PF12680">
    <property type="entry name" value="SnoaL_2"/>
    <property type="match status" value="1"/>
</dbReference>
<name>A0A544Y5P1_9ACTN</name>
<proteinExistence type="predicted"/>
<evidence type="ECO:0000313" key="2">
    <source>
        <dbReference type="EMBL" id="TQS12053.1"/>
    </source>
</evidence>
<feature type="domain" description="SnoaL-like" evidence="1">
    <location>
        <begin position="9"/>
        <end position="117"/>
    </location>
</feature>
<dbReference type="Proteomes" id="UP000316541">
    <property type="component" value="Unassembled WGS sequence"/>
</dbReference>
<evidence type="ECO:0000313" key="3">
    <source>
        <dbReference type="Proteomes" id="UP000316541"/>
    </source>
</evidence>